<accession>A0A1G5SIP0</accession>
<keyword evidence="1" id="KW-0285">Flavoprotein</keyword>
<protein>
    <recommendedName>
        <fullName evidence="3">FAD-dependent oxidoreductase 2 FAD-binding domain-containing protein</fullName>
    </recommendedName>
</protein>
<dbReference type="SUPFAM" id="SSF51905">
    <property type="entry name" value="FAD/NAD(P)-binding domain"/>
    <property type="match status" value="1"/>
</dbReference>
<dbReference type="Gene3D" id="3.50.50.60">
    <property type="entry name" value="FAD/NAD(P)-binding domain"/>
    <property type="match status" value="1"/>
</dbReference>
<evidence type="ECO:0000259" key="3">
    <source>
        <dbReference type="Pfam" id="PF00890"/>
    </source>
</evidence>
<dbReference type="EMBL" id="FMWO01000102">
    <property type="protein sequence ID" value="SCZ87083.1"/>
    <property type="molecule type" value="Genomic_DNA"/>
</dbReference>
<proteinExistence type="predicted"/>
<dbReference type="RefSeq" id="WP_090288487.1">
    <property type="nucleotide sequence ID" value="NZ_FMWO01000102.1"/>
</dbReference>
<keyword evidence="2" id="KW-0560">Oxidoreductase</keyword>
<name>A0A1G5SIP0_9PROT</name>
<gene>
    <name evidence="4" type="ORF">NSMM_90050</name>
</gene>
<evidence type="ECO:0000313" key="4">
    <source>
        <dbReference type="EMBL" id="SCZ87083.1"/>
    </source>
</evidence>
<evidence type="ECO:0000256" key="2">
    <source>
        <dbReference type="ARBA" id="ARBA00023002"/>
    </source>
</evidence>
<dbReference type="Proteomes" id="UP000198729">
    <property type="component" value="Unassembled WGS sequence"/>
</dbReference>
<sequence>MTTHHTVIVGNALAGMIAALELAKQGKQVTLINPGGPLGGYFAGLQIDGVMFDAGLVKFELDGYLNQAKWSELASYDPTLRNDVGRFLKIVHEWVQKYTPLHQIEMPKMMVDDAVYDDVLLSNAYHSFGQLPFARDCIAELQQFQANAATHARQKAKGDAYEIMDYATASVANHGKTMHERLIASYLLKSQGVSADRILARYHRVAWLPLFYPETLLESYQGKPCRLSPTVFHYPKRGGVGSLVGKVKTEILVHPNIRYVTQAVQQVKKTEEGWQVCCTESKLLATDLVWTYQPMQLLKCLGLQPITVQETKSAIAIAFFRIRKSDIRHVYTFLNIVDLNYSLYRITNQSACADDRGDFMNIAAEFNADYFRRLYGDSTDDKFIIEKLLVELAQMRLITADAVPEIAQIKRVPGGFLVPDKQARDAWEQNHRTIIQHYPDVALLAMSSGFFATSLNDQVVQGLHYAATQQHVLPVDFTDEAFAATA</sequence>
<evidence type="ECO:0000256" key="1">
    <source>
        <dbReference type="ARBA" id="ARBA00022630"/>
    </source>
</evidence>
<dbReference type="AlphaFoldDB" id="A0A1G5SIP0"/>
<dbReference type="Pfam" id="PF00890">
    <property type="entry name" value="FAD_binding_2"/>
    <property type="match status" value="1"/>
</dbReference>
<organism evidence="4 5">
    <name type="scientific">Nitrosomonas mobilis</name>
    <dbReference type="NCBI Taxonomy" id="51642"/>
    <lineage>
        <taxon>Bacteria</taxon>
        <taxon>Pseudomonadati</taxon>
        <taxon>Pseudomonadota</taxon>
        <taxon>Betaproteobacteria</taxon>
        <taxon>Nitrosomonadales</taxon>
        <taxon>Nitrosomonadaceae</taxon>
        <taxon>Nitrosomonas</taxon>
    </lineage>
</organism>
<evidence type="ECO:0000313" key="5">
    <source>
        <dbReference type="Proteomes" id="UP000198729"/>
    </source>
</evidence>
<dbReference type="InterPro" id="IPR003953">
    <property type="entry name" value="FAD-dep_OxRdtase_2_FAD-bd"/>
</dbReference>
<reference evidence="4 5" key="1">
    <citation type="submission" date="2016-10" db="EMBL/GenBank/DDBJ databases">
        <authorList>
            <person name="de Groot N.N."/>
        </authorList>
    </citation>
    <scope>NUCLEOTIDE SEQUENCE [LARGE SCALE GENOMIC DNA]</scope>
    <source>
        <strain evidence="4">1</strain>
    </source>
</reference>
<dbReference type="InterPro" id="IPR036188">
    <property type="entry name" value="FAD/NAD-bd_sf"/>
</dbReference>
<keyword evidence="5" id="KW-1185">Reference proteome</keyword>
<dbReference type="OrthoDB" id="9800445at2"/>
<feature type="domain" description="FAD-dependent oxidoreductase 2 FAD-binding" evidence="3">
    <location>
        <begin position="6"/>
        <end position="40"/>
    </location>
</feature>
<dbReference type="STRING" id="51642.NSMM_90050"/>